<dbReference type="SUPFAM" id="SSF52467">
    <property type="entry name" value="DHS-like NAD/FAD-binding domain"/>
    <property type="match status" value="1"/>
</dbReference>
<comment type="pathway">
    <text evidence="1 14">Amino-acid biosynthesis; L-isoleucine biosynthesis; L-isoleucine from 2-oxobutanoate: step 1/4.</text>
</comment>
<evidence type="ECO:0000256" key="2">
    <source>
        <dbReference type="ARBA" id="ARBA00005025"/>
    </source>
</evidence>
<dbReference type="GO" id="GO:0030976">
    <property type="term" value="F:thiamine pyrophosphate binding"/>
    <property type="evidence" value="ECO:0007669"/>
    <property type="project" value="UniProtKB-UniRule"/>
</dbReference>
<dbReference type="Proteomes" id="UP000291106">
    <property type="component" value="Chromosome"/>
</dbReference>
<dbReference type="OrthoDB" id="9785953at2"/>
<dbReference type="GO" id="GO:0005948">
    <property type="term" value="C:acetolactate synthase complex"/>
    <property type="evidence" value="ECO:0007669"/>
    <property type="project" value="UniProtKB-ARBA"/>
</dbReference>
<name>A0A411PD56_9GAMM</name>
<evidence type="ECO:0000256" key="14">
    <source>
        <dbReference type="RuleBase" id="RU003591"/>
    </source>
</evidence>
<dbReference type="UniPathway" id="UPA00049">
    <property type="reaction ID" value="UER00059"/>
</dbReference>
<evidence type="ECO:0000256" key="6">
    <source>
        <dbReference type="ARBA" id="ARBA00022630"/>
    </source>
</evidence>
<dbReference type="InterPro" id="IPR029061">
    <property type="entry name" value="THDP-binding"/>
</dbReference>
<evidence type="ECO:0000259" key="17">
    <source>
        <dbReference type="Pfam" id="PF02776"/>
    </source>
</evidence>
<comment type="catalytic activity">
    <reaction evidence="13 14">
        <text>2 pyruvate + H(+) = (2S)-2-acetolactate + CO2</text>
        <dbReference type="Rhea" id="RHEA:25249"/>
        <dbReference type="ChEBI" id="CHEBI:15361"/>
        <dbReference type="ChEBI" id="CHEBI:15378"/>
        <dbReference type="ChEBI" id="CHEBI:16526"/>
        <dbReference type="ChEBI" id="CHEBI:58476"/>
        <dbReference type="EC" id="2.2.1.6"/>
    </reaction>
</comment>
<dbReference type="InterPro" id="IPR011766">
    <property type="entry name" value="TPP_enzyme_TPP-bd"/>
</dbReference>
<dbReference type="CDD" id="cd07035">
    <property type="entry name" value="TPP_PYR_POX_like"/>
    <property type="match status" value="1"/>
</dbReference>
<dbReference type="InterPro" id="IPR039368">
    <property type="entry name" value="AHAS_TPP"/>
</dbReference>
<protein>
    <recommendedName>
        <fullName evidence="4 14">Acetolactate synthase</fullName>
        <ecNumber evidence="4 14">2.2.1.6</ecNumber>
    </recommendedName>
</protein>
<dbReference type="NCBIfam" id="NF005058">
    <property type="entry name" value="PRK06466.1"/>
    <property type="match status" value="1"/>
</dbReference>
<dbReference type="InterPro" id="IPR000399">
    <property type="entry name" value="TPP-bd_CS"/>
</dbReference>
<dbReference type="NCBIfam" id="TIGR00118">
    <property type="entry name" value="acolac_lg"/>
    <property type="match status" value="1"/>
</dbReference>
<evidence type="ECO:0000259" key="15">
    <source>
        <dbReference type="Pfam" id="PF00205"/>
    </source>
</evidence>
<gene>
    <name evidence="18" type="ORF">EXU30_01140</name>
</gene>
<evidence type="ECO:0000256" key="12">
    <source>
        <dbReference type="ARBA" id="ARBA00023304"/>
    </source>
</evidence>
<dbReference type="GO" id="GO:0000287">
    <property type="term" value="F:magnesium ion binding"/>
    <property type="evidence" value="ECO:0007669"/>
    <property type="project" value="UniProtKB-UniRule"/>
</dbReference>
<keyword evidence="19" id="KW-1185">Reference proteome</keyword>
<dbReference type="GO" id="GO:0050660">
    <property type="term" value="F:flavin adenine dinucleotide binding"/>
    <property type="evidence" value="ECO:0007669"/>
    <property type="project" value="InterPro"/>
</dbReference>
<evidence type="ECO:0000259" key="16">
    <source>
        <dbReference type="Pfam" id="PF02775"/>
    </source>
</evidence>
<feature type="domain" description="Thiamine pyrophosphate enzyme central" evidence="15">
    <location>
        <begin position="197"/>
        <end position="330"/>
    </location>
</feature>
<accession>A0A411PD56</accession>
<dbReference type="InterPro" id="IPR045229">
    <property type="entry name" value="TPP_enz"/>
</dbReference>
<dbReference type="InterPro" id="IPR012001">
    <property type="entry name" value="Thiamin_PyroP_enz_TPP-bd_dom"/>
</dbReference>
<organism evidence="18 19">
    <name type="scientific">Shewanella maritima</name>
    <dbReference type="NCBI Taxonomy" id="2520507"/>
    <lineage>
        <taxon>Bacteria</taxon>
        <taxon>Pseudomonadati</taxon>
        <taxon>Pseudomonadota</taxon>
        <taxon>Gammaproteobacteria</taxon>
        <taxon>Alteromonadales</taxon>
        <taxon>Shewanellaceae</taxon>
        <taxon>Shewanella</taxon>
    </lineage>
</organism>
<dbReference type="PROSITE" id="PS00187">
    <property type="entry name" value="TPP_ENZYMES"/>
    <property type="match status" value="1"/>
</dbReference>
<proteinExistence type="inferred from homology"/>
<dbReference type="InterPro" id="IPR029035">
    <property type="entry name" value="DHS-like_NAD/FAD-binding_dom"/>
</dbReference>
<dbReference type="InterPro" id="IPR012846">
    <property type="entry name" value="Acetolactate_synth_lsu"/>
</dbReference>
<dbReference type="RefSeq" id="WP_130597428.1">
    <property type="nucleotide sequence ID" value="NZ_CP036200.1"/>
</dbReference>
<dbReference type="Pfam" id="PF02776">
    <property type="entry name" value="TPP_enzyme_N"/>
    <property type="match status" value="1"/>
</dbReference>
<comment type="cofactor">
    <cofactor evidence="14">
        <name>Mg(2+)</name>
        <dbReference type="ChEBI" id="CHEBI:18420"/>
    </cofactor>
    <text evidence="14">Binds 1 Mg(2+) ion per subunit.</text>
</comment>
<dbReference type="GO" id="GO:0003984">
    <property type="term" value="F:acetolactate synthase activity"/>
    <property type="evidence" value="ECO:0007669"/>
    <property type="project" value="UniProtKB-EC"/>
</dbReference>
<dbReference type="CDD" id="cd02015">
    <property type="entry name" value="TPP_AHAS"/>
    <property type="match status" value="1"/>
</dbReference>
<evidence type="ECO:0000256" key="10">
    <source>
        <dbReference type="ARBA" id="ARBA00022842"/>
    </source>
</evidence>
<sequence>MEKLSGASMIVRSLIDEGVEHIFGYPGGSVLDIYDSLHKISGIEHILVRHEQAAVHMADGYARSTGKVGVVLVTSGPGATNAVTGIATAYMDSIPMVVLSGQVPSNLIGNDAFQECDMIGISRPVVKHSFLVTDPADIPAIVKKAFYIAASGRPGPVVIDLPKDCLNPDVLHDYVYPETVSMRSYNPTTTGHKGQIKRGLEALLQAKKPVLYVGGGAIISECDQQILQLAEKLNIPVINTLMGLGAFPGTHQQCLGMLGMHGLYEANMAMHNCDLIFGIGVRFDDRTTNNVEKYCPNAKILHIDIDPSSISKTVRVDIPIVGSADKVLSSMLSLLEDSGKANDANAMDLWWSQINQWRNRKCLAYDTSSERIKPQQVIETVHKLTNGDAYVASDVGQHQMFAALYYPFDKPRRWINSGGLGTMGFGLPAAMGVKFAHPDACVVCVTGDGSIQMNIQELSTALQYDIPVKIINLNNRFLGMVKQWQDMIYSGRHSHSYMDSVPNFAKIAEAYGHVGMTISDPAELETKLAQALSMTDKLVFVDISVDETEHVYPMLIRGGAMNEMWLSKTEKS</sequence>
<dbReference type="AlphaFoldDB" id="A0A411PD56"/>
<comment type="pathway">
    <text evidence="2 14">Amino-acid biosynthesis; L-valine biosynthesis; L-valine from pyruvate: step 1/4.</text>
</comment>
<dbReference type="InterPro" id="IPR012000">
    <property type="entry name" value="Thiamin_PyroP_enz_cen_dom"/>
</dbReference>
<dbReference type="FunFam" id="3.40.50.1220:FF:000008">
    <property type="entry name" value="Acetolactate synthase"/>
    <property type="match status" value="1"/>
</dbReference>
<dbReference type="Gene3D" id="3.40.50.1220">
    <property type="entry name" value="TPP-binding domain"/>
    <property type="match status" value="1"/>
</dbReference>
<dbReference type="Pfam" id="PF00205">
    <property type="entry name" value="TPP_enzyme_M"/>
    <property type="match status" value="1"/>
</dbReference>
<dbReference type="GO" id="GO:0009099">
    <property type="term" value="P:L-valine biosynthetic process"/>
    <property type="evidence" value="ECO:0007669"/>
    <property type="project" value="UniProtKB-UniPathway"/>
</dbReference>
<dbReference type="Pfam" id="PF02775">
    <property type="entry name" value="TPP_enzyme_C"/>
    <property type="match status" value="1"/>
</dbReference>
<keyword evidence="11 14" id="KW-0786">Thiamine pyrophosphate</keyword>
<keyword evidence="9" id="KW-0274">FAD</keyword>
<dbReference type="EC" id="2.2.1.6" evidence="4 14"/>
<dbReference type="FunFam" id="3.40.50.970:FF:000007">
    <property type="entry name" value="Acetolactate synthase"/>
    <property type="match status" value="1"/>
</dbReference>
<evidence type="ECO:0000256" key="4">
    <source>
        <dbReference type="ARBA" id="ARBA00013145"/>
    </source>
</evidence>
<evidence type="ECO:0000256" key="7">
    <source>
        <dbReference type="ARBA" id="ARBA00022679"/>
    </source>
</evidence>
<keyword evidence="5 14" id="KW-0028">Amino-acid biosynthesis</keyword>
<comment type="similarity">
    <text evidence="3 14">Belongs to the TPP enzyme family.</text>
</comment>
<evidence type="ECO:0000256" key="9">
    <source>
        <dbReference type="ARBA" id="ARBA00022827"/>
    </source>
</evidence>
<feature type="domain" description="Thiamine pyrophosphate enzyme TPP-binding" evidence="16">
    <location>
        <begin position="394"/>
        <end position="543"/>
    </location>
</feature>
<comment type="cofactor">
    <cofactor evidence="14">
        <name>thiamine diphosphate</name>
        <dbReference type="ChEBI" id="CHEBI:58937"/>
    </cofactor>
    <text evidence="14">Binds 1 thiamine pyrophosphate per subunit.</text>
</comment>
<dbReference type="Gene3D" id="3.40.50.970">
    <property type="match status" value="2"/>
</dbReference>
<evidence type="ECO:0000256" key="8">
    <source>
        <dbReference type="ARBA" id="ARBA00022723"/>
    </source>
</evidence>
<feature type="domain" description="Thiamine pyrophosphate enzyme N-terminal TPP-binding" evidence="17">
    <location>
        <begin position="6"/>
        <end position="118"/>
    </location>
</feature>
<dbReference type="NCBIfam" id="NF005936">
    <property type="entry name" value="PRK07979.1"/>
    <property type="match status" value="1"/>
</dbReference>
<dbReference type="PANTHER" id="PTHR18968">
    <property type="entry name" value="THIAMINE PYROPHOSPHATE ENZYMES"/>
    <property type="match status" value="1"/>
</dbReference>
<keyword evidence="7 14" id="KW-0808">Transferase</keyword>
<dbReference type="SUPFAM" id="SSF52518">
    <property type="entry name" value="Thiamin diphosphate-binding fold (THDP-binding)"/>
    <property type="match status" value="2"/>
</dbReference>
<keyword evidence="8 14" id="KW-0479">Metal-binding</keyword>
<evidence type="ECO:0000256" key="3">
    <source>
        <dbReference type="ARBA" id="ARBA00007812"/>
    </source>
</evidence>
<dbReference type="GO" id="GO:0009097">
    <property type="term" value="P:isoleucine biosynthetic process"/>
    <property type="evidence" value="ECO:0007669"/>
    <property type="project" value="UniProtKB-UniPathway"/>
</dbReference>
<dbReference type="KEGG" id="smai:EXU30_01140"/>
<keyword evidence="10 14" id="KW-0460">Magnesium</keyword>
<evidence type="ECO:0000256" key="11">
    <source>
        <dbReference type="ARBA" id="ARBA00023052"/>
    </source>
</evidence>
<evidence type="ECO:0000313" key="18">
    <source>
        <dbReference type="EMBL" id="QBF81451.1"/>
    </source>
</evidence>
<dbReference type="NCBIfam" id="NF006525">
    <property type="entry name" value="PRK08979.1"/>
    <property type="match status" value="1"/>
</dbReference>
<evidence type="ECO:0000256" key="5">
    <source>
        <dbReference type="ARBA" id="ARBA00022605"/>
    </source>
</evidence>
<evidence type="ECO:0000313" key="19">
    <source>
        <dbReference type="Proteomes" id="UP000291106"/>
    </source>
</evidence>
<reference evidence="18 19" key="1">
    <citation type="submission" date="2019-02" db="EMBL/GenBank/DDBJ databases">
        <title>Shewanella sp. D4-2 isolated from Dokdo Island.</title>
        <authorList>
            <person name="Baek K."/>
        </authorList>
    </citation>
    <scope>NUCLEOTIDE SEQUENCE [LARGE SCALE GENOMIC DNA]</scope>
    <source>
        <strain evidence="18 19">D4-2</strain>
    </source>
</reference>
<evidence type="ECO:0000256" key="13">
    <source>
        <dbReference type="ARBA" id="ARBA00048670"/>
    </source>
</evidence>
<dbReference type="EMBL" id="CP036200">
    <property type="protein sequence ID" value="QBF81451.1"/>
    <property type="molecule type" value="Genomic_DNA"/>
</dbReference>
<evidence type="ECO:0000256" key="1">
    <source>
        <dbReference type="ARBA" id="ARBA00004974"/>
    </source>
</evidence>
<dbReference type="UniPathway" id="UPA00047">
    <property type="reaction ID" value="UER00055"/>
</dbReference>
<keyword evidence="6" id="KW-0285">Flavoprotein</keyword>
<dbReference type="FunFam" id="3.40.50.970:FF:000016">
    <property type="entry name" value="Acetolactate synthase"/>
    <property type="match status" value="1"/>
</dbReference>
<dbReference type="PANTHER" id="PTHR18968:SF13">
    <property type="entry name" value="ACETOLACTATE SYNTHASE CATALYTIC SUBUNIT, MITOCHONDRIAL"/>
    <property type="match status" value="1"/>
</dbReference>
<keyword evidence="12 14" id="KW-0100">Branched-chain amino acid biosynthesis</keyword>